<sequence length="157" mass="18499">MYCTFFVFFVSGVTKVRPTKTLDYGTTQQLSLSIIEKLDRSRDEKSFEPLLETINNFCRQNSTIINDKPKQRRHRTICVTFKDSIVNSILGQRDDNQNEEFYRTSIYCQLIDNILIELKDRFYLKNLQFLCGISTLSPDSDIFLHLNQLKHLLVTYI</sequence>
<proteinExistence type="predicted"/>
<reference evidence="1" key="1">
    <citation type="submission" date="2021-02" db="EMBL/GenBank/DDBJ databases">
        <authorList>
            <person name="Nowell W R."/>
        </authorList>
    </citation>
    <scope>NUCLEOTIDE SEQUENCE</scope>
</reference>
<protein>
    <submittedName>
        <fullName evidence="1">Uncharacterized protein</fullName>
    </submittedName>
</protein>
<dbReference type="AlphaFoldDB" id="A0A816YAV5"/>
<dbReference type="EMBL" id="CAJNRG010014671">
    <property type="protein sequence ID" value="CAF2156925.1"/>
    <property type="molecule type" value="Genomic_DNA"/>
</dbReference>
<comment type="caution">
    <text evidence="1">The sequence shown here is derived from an EMBL/GenBank/DDBJ whole genome shotgun (WGS) entry which is preliminary data.</text>
</comment>
<gene>
    <name evidence="1" type="ORF">XDN619_LOCUS29802</name>
</gene>
<accession>A0A816YAV5</accession>
<name>A0A816YAV5_9BILA</name>
<dbReference type="Proteomes" id="UP000663887">
    <property type="component" value="Unassembled WGS sequence"/>
</dbReference>
<organism evidence="1 2">
    <name type="scientific">Rotaria magnacalcarata</name>
    <dbReference type="NCBI Taxonomy" id="392030"/>
    <lineage>
        <taxon>Eukaryota</taxon>
        <taxon>Metazoa</taxon>
        <taxon>Spiralia</taxon>
        <taxon>Gnathifera</taxon>
        <taxon>Rotifera</taxon>
        <taxon>Eurotatoria</taxon>
        <taxon>Bdelloidea</taxon>
        <taxon>Philodinida</taxon>
        <taxon>Philodinidae</taxon>
        <taxon>Rotaria</taxon>
    </lineage>
</organism>
<evidence type="ECO:0000313" key="1">
    <source>
        <dbReference type="EMBL" id="CAF2156925.1"/>
    </source>
</evidence>
<evidence type="ECO:0000313" key="2">
    <source>
        <dbReference type="Proteomes" id="UP000663887"/>
    </source>
</evidence>